<dbReference type="Proteomes" id="UP000807469">
    <property type="component" value="Unassembled WGS sequence"/>
</dbReference>
<sequence length="204" mass="23215">MSMREQVTREVGMVVSHNMCGRNGRGGEGREGKRKGRGEDGSGKQEGNQKGGPARHPRSRRIWERPVFTGPEHRIRWEIHRNASLNQNVYVKTDQLPVDVMLEDLLLHATYYWIDTFLVPALTLLLSLVDSQFALSKSILPPDPHPLLAVLSPTPARCKEKEFSLRDCEEGRIQIGRRSRSPSLTRSLPPIPSKWFRIRGEETD</sequence>
<protein>
    <submittedName>
        <fullName evidence="2">Uncharacterized protein</fullName>
    </submittedName>
</protein>
<reference evidence="2" key="1">
    <citation type="submission" date="2020-11" db="EMBL/GenBank/DDBJ databases">
        <authorList>
            <consortium name="DOE Joint Genome Institute"/>
            <person name="Ahrendt S."/>
            <person name="Riley R."/>
            <person name="Andreopoulos W."/>
            <person name="Labutti K."/>
            <person name="Pangilinan J."/>
            <person name="Ruiz-Duenas F.J."/>
            <person name="Barrasa J.M."/>
            <person name="Sanchez-Garcia M."/>
            <person name="Camarero S."/>
            <person name="Miyauchi S."/>
            <person name="Serrano A."/>
            <person name="Linde D."/>
            <person name="Babiker R."/>
            <person name="Drula E."/>
            <person name="Ayuso-Fernandez I."/>
            <person name="Pacheco R."/>
            <person name="Padilla G."/>
            <person name="Ferreira P."/>
            <person name="Barriuso J."/>
            <person name="Kellner H."/>
            <person name="Castanera R."/>
            <person name="Alfaro M."/>
            <person name="Ramirez L."/>
            <person name="Pisabarro A.G."/>
            <person name="Kuo A."/>
            <person name="Tritt A."/>
            <person name="Lipzen A."/>
            <person name="He G."/>
            <person name="Yan M."/>
            <person name="Ng V."/>
            <person name="Cullen D."/>
            <person name="Martin F."/>
            <person name="Rosso M.-N."/>
            <person name="Henrissat B."/>
            <person name="Hibbett D."/>
            <person name="Martinez A.T."/>
            <person name="Grigoriev I.V."/>
        </authorList>
    </citation>
    <scope>NUCLEOTIDE SEQUENCE</scope>
    <source>
        <strain evidence="2">CIRM-BRFM 674</strain>
    </source>
</reference>
<dbReference type="AlphaFoldDB" id="A0A9P5YJY2"/>
<keyword evidence="3" id="KW-1185">Reference proteome</keyword>
<evidence type="ECO:0000256" key="1">
    <source>
        <dbReference type="SAM" id="MobiDB-lite"/>
    </source>
</evidence>
<dbReference type="EMBL" id="MU155737">
    <property type="protein sequence ID" value="KAF9471198.1"/>
    <property type="molecule type" value="Genomic_DNA"/>
</dbReference>
<gene>
    <name evidence="2" type="ORF">BDN70DRAFT_901530</name>
</gene>
<name>A0A9P5YJY2_9AGAR</name>
<feature type="compositionally biased region" description="Basic and acidic residues" evidence="1">
    <location>
        <begin position="25"/>
        <end position="43"/>
    </location>
</feature>
<accession>A0A9P5YJY2</accession>
<feature type="region of interest" description="Disordered" evidence="1">
    <location>
        <begin position="1"/>
        <end position="63"/>
    </location>
</feature>
<proteinExistence type="predicted"/>
<evidence type="ECO:0000313" key="2">
    <source>
        <dbReference type="EMBL" id="KAF9471198.1"/>
    </source>
</evidence>
<organism evidence="2 3">
    <name type="scientific">Pholiota conissans</name>
    <dbReference type="NCBI Taxonomy" id="109636"/>
    <lineage>
        <taxon>Eukaryota</taxon>
        <taxon>Fungi</taxon>
        <taxon>Dikarya</taxon>
        <taxon>Basidiomycota</taxon>
        <taxon>Agaricomycotina</taxon>
        <taxon>Agaricomycetes</taxon>
        <taxon>Agaricomycetidae</taxon>
        <taxon>Agaricales</taxon>
        <taxon>Agaricineae</taxon>
        <taxon>Strophariaceae</taxon>
        <taxon>Pholiota</taxon>
    </lineage>
</organism>
<evidence type="ECO:0000313" key="3">
    <source>
        <dbReference type="Proteomes" id="UP000807469"/>
    </source>
</evidence>
<comment type="caution">
    <text evidence="2">The sequence shown here is derived from an EMBL/GenBank/DDBJ whole genome shotgun (WGS) entry which is preliminary data.</text>
</comment>